<feature type="region of interest" description="Disordered" evidence="1">
    <location>
        <begin position="133"/>
        <end position="167"/>
    </location>
</feature>
<evidence type="ECO:0000256" key="3">
    <source>
        <dbReference type="SAM" id="SignalP"/>
    </source>
</evidence>
<dbReference type="OrthoDB" id="5148443at2759"/>
<evidence type="ECO:0000256" key="1">
    <source>
        <dbReference type="SAM" id="MobiDB-lite"/>
    </source>
</evidence>
<dbReference type="EMBL" id="NJET01000054">
    <property type="protein sequence ID" value="PHH63233.1"/>
    <property type="molecule type" value="Genomic_DNA"/>
</dbReference>
<comment type="caution">
    <text evidence="4">The sequence shown here is derived from an EMBL/GenBank/DDBJ whole genome shotgun (WGS) entry which is preliminary data.</text>
</comment>
<keyword evidence="2" id="KW-0472">Membrane</keyword>
<protein>
    <recommendedName>
        <fullName evidence="6">Cytochrome b561 domain-containing protein</fullName>
    </recommendedName>
</protein>
<name>A0A2C5Y6I2_9HYPO</name>
<gene>
    <name evidence="4" type="ORF">CDD81_6185</name>
</gene>
<evidence type="ECO:0000313" key="5">
    <source>
        <dbReference type="Proteomes" id="UP000226192"/>
    </source>
</evidence>
<organism evidence="4 5">
    <name type="scientific">Ophiocordyceps australis</name>
    <dbReference type="NCBI Taxonomy" id="1399860"/>
    <lineage>
        <taxon>Eukaryota</taxon>
        <taxon>Fungi</taxon>
        <taxon>Dikarya</taxon>
        <taxon>Ascomycota</taxon>
        <taxon>Pezizomycotina</taxon>
        <taxon>Sordariomycetes</taxon>
        <taxon>Hypocreomycetidae</taxon>
        <taxon>Hypocreales</taxon>
        <taxon>Ophiocordycipitaceae</taxon>
        <taxon>Ophiocordyceps</taxon>
    </lineage>
</organism>
<feature type="chain" id="PRO_5013356121" description="Cytochrome b561 domain-containing protein" evidence="3">
    <location>
        <begin position="21"/>
        <end position="967"/>
    </location>
</feature>
<evidence type="ECO:0000313" key="4">
    <source>
        <dbReference type="EMBL" id="PHH63233.1"/>
    </source>
</evidence>
<keyword evidence="3" id="KW-0732">Signal</keyword>
<feature type="compositionally biased region" description="Acidic residues" evidence="1">
    <location>
        <begin position="154"/>
        <end position="164"/>
    </location>
</feature>
<evidence type="ECO:0008006" key="6">
    <source>
        <dbReference type="Google" id="ProtNLM"/>
    </source>
</evidence>
<feature type="transmembrane region" description="Helical" evidence="2">
    <location>
        <begin position="914"/>
        <end position="937"/>
    </location>
</feature>
<proteinExistence type="predicted"/>
<feature type="transmembrane region" description="Helical" evidence="2">
    <location>
        <begin position="881"/>
        <end position="908"/>
    </location>
</feature>
<reference evidence="4 5" key="1">
    <citation type="submission" date="2017-06" db="EMBL/GenBank/DDBJ databases">
        <title>Ant-infecting Ophiocordyceps genomes reveal a high diversity of potential behavioral manipulation genes and a possible major role for enterotoxins.</title>
        <authorList>
            <person name="De Bekker C."/>
            <person name="Evans H.C."/>
            <person name="Brachmann A."/>
            <person name="Hughes D.P."/>
        </authorList>
    </citation>
    <scope>NUCLEOTIDE SEQUENCE [LARGE SCALE GENOMIC DNA]</scope>
    <source>
        <strain evidence="4 5">Map64</strain>
    </source>
</reference>
<sequence length="967" mass="98498">MRLASLGSVVLLAVASGCHGQEGDSQVQRGLEPWWWEVGDLIGEETLEAILGDRRLRRTYISFVGIYVKASRRLLEEWELSDMLDKLEDHMETVKALDEEHVGEDSALELRRRGQEQGLQMAKRGFVGNLFGQKKDKDKESSGESSGEGAGGDEAGDEAGDNGDDAGPIKGLVSKVANKLIERVAGMAAPALAGAGFFGGVGAGEGVAQGLQLVTAKTSMTAGASVASDNEMSSSGFNSAIERTTMGLTATALRALRDGNVFDKSAVDVGQLVESLGSGLGTGAASGLKLTDKALEAPRSSGNSSSTLSNVAGSFGFGASKALTENINTTMGSLLPPIDVGATALQLGSGIGQGAASGLRLSNKQELVPSSADASNVAGNFGFGASKALTENINTTMGSLLPPIDVGATALQLGSGLGQGAASGLRLSNKQELPPSPADAQDIPGIAGSFAFGLSKALADGSRAQLDASGLGAALFKFAGPAASGIGKGLGSGAAIGLGLQPDKEAAVHEAAGDMGAAQVSSIAQTLAEGLASSFLANGTTSKALSSLSSASSLDLGRIANGFARGLVTGAGDGVEALGGIDALVQGAATAPEAIVDTQVSFNDTLGGAATGLGQGLGSSAVLTAHKLLRGGIKLKTAYRRDEALNLNASRLVSAQALSTLLQKAVELLNCQGLGGLFLLGQGLAQSGALSPGGFDANTTNLIKSLIPTDRVNFTSNGNTYSIDGQQLLKVLDDDASSQAMNGLSINGVVLDRFVSLLIVHAVFAIVAFAMLLPLAITLLSQQNLALRMHMPGLVSAWTSMAAKAIWILGLPLSLILVLVFGILPAAKGAHFKTAHGILGLLTVMASLLAVVLNLLSARRSSPSKARADWRYIAAQTCNQALLFLGLATLATGFVDLSAISLCLTRIVALEQAIMLGFALACILVVGQVLGALDLLLTGLAAKSKEQRPAPDKPMVLVHRYYGNKSP</sequence>
<keyword evidence="2" id="KW-0812">Transmembrane</keyword>
<feature type="transmembrane region" description="Helical" evidence="2">
    <location>
        <begin position="801"/>
        <end position="824"/>
    </location>
</feature>
<dbReference type="AlphaFoldDB" id="A0A2C5Y6I2"/>
<feature type="signal peptide" evidence="3">
    <location>
        <begin position="1"/>
        <end position="20"/>
    </location>
</feature>
<keyword evidence="5" id="KW-1185">Reference proteome</keyword>
<keyword evidence="2" id="KW-1133">Transmembrane helix</keyword>
<feature type="compositionally biased region" description="Basic and acidic residues" evidence="1">
    <location>
        <begin position="133"/>
        <end position="142"/>
    </location>
</feature>
<feature type="transmembrane region" description="Helical" evidence="2">
    <location>
        <begin position="836"/>
        <end position="857"/>
    </location>
</feature>
<dbReference type="Proteomes" id="UP000226192">
    <property type="component" value="Unassembled WGS sequence"/>
</dbReference>
<dbReference type="PROSITE" id="PS51257">
    <property type="entry name" value="PROKAR_LIPOPROTEIN"/>
    <property type="match status" value="1"/>
</dbReference>
<accession>A0A2C5Y6I2</accession>
<evidence type="ECO:0000256" key="2">
    <source>
        <dbReference type="SAM" id="Phobius"/>
    </source>
</evidence>
<feature type="transmembrane region" description="Helical" evidence="2">
    <location>
        <begin position="754"/>
        <end position="780"/>
    </location>
</feature>